<evidence type="ECO:0000256" key="2">
    <source>
        <dbReference type="ARBA" id="ARBA00022490"/>
    </source>
</evidence>
<reference evidence="9 10" key="1">
    <citation type="journal article" date="2020" name="Genomics">
        <title>Complete, high-quality genomes from long-read metagenomic sequencing of two wolf lichen thalli reveals enigmatic genome architecture.</title>
        <authorList>
            <person name="McKenzie S.K."/>
            <person name="Walston R.F."/>
            <person name="Allen J.L."/>
        </authorList>
    </citation>
    <scope>NUCLEOTIDE SEQUENCE [LARGE SCALE GENOMIC DNA]</scope>
    <source>
        <strain evidence="9">WasteWater1</strain>
    </source>
</reference>
<evidence type="ECO:0000256" key="3">
    <source>
        <dbReference type="ARBA" id="ARBA00022701"/>
    </source>
</evidence>
<dbReference type="Pfam" id="PF14609">
    <property type="entry name" value="GCP5-Mod21_N"/>
    <property type="match status" value="1"/>
</dbReference>
<dbReference type="InterPro" id="IPR007259">
    <property type="entry name" value="GCP"/>
</dbReference>
<evidence type="ECO:0000313" key="9">
    <source>
        <dbReference type="EMBL" id="KAF6218966.1"/>
    </source>
</evidence>
<dbReference type="InterPro" id="IPR042241">
    <property type="entry name" value="GCP_C_sf"/>
</dbReference>
<dbReference type="InterPro" id="IPR041470">
    <property type="entry name" value="GCP_N"/>
</dbReference>
<evidence type="ECO:0000313" key="10">
    <source>
        <dbReference type="Proteomes" id="UP000593566"/>
    </source>
</evidence>
<name>A0A8H6C9B1_9LECA</name>
<evidence type="ECO:0000259" key="6">
    <source>
        <dbReference type="Pfam" id="PF04130"/>
    </source>
</evidence>
<dbReference type="Pfam" id="PF04130">
    <property type="entry name" value="GCP_C_terminal"/>
    <property type="match status" value="1"/>
</dbReference>
<evidence type="ECO:0000256" key="5">
    <source>
        <dbReference type="RuleBase" id="RU363050"/>
    </source>
</evidence>
<dbReference type="InterPro" id="IPR040457">
    <property type="entry name" value="GCP_C"/>
</dbReference>
<dbReference type="GO" id="GO:0000922">
    <property type="term" value="C:spindle pole"/>
    <property type="evidence" value="ECO:0007669"/>
    <property type="project" value="InterPro"/>
</dbReference>
<dbReference type="GO" id="GO:0031122">
    <property type="term" value="P:cytoplasmic microtubule organization"/>
    <property type="evidence" value="ECO:0007669"/>
    <property type="project" value="TreeGrafter"/>
</dbReference>
<keyword evidence="2 5" id="KW-0963">Cytoplasm</keyword>
<comment type="similarity">
    <text evidence="1 5">Belongs to the TUBGCP family.</text>
</comment>
<comment type="caution">
    <text evidence="9">The sequence shown here is derived from an EMBL/GenBank/DDBJ whole genome shotgun (WGS) entry which is preliminary data.</text>
</comment>
<dbReference type="GO" id="GO:0005816">
    <property type="term" value="C:spindle pole body"/>
    <property type="evidence" value="ECO:0007669"/>
    <property type="project" value="UniProtKB-ARBA"/>
</dbReference>
<dbReference type="EMBL" id="JACCJB010000021">
    <property type="protein sequence ID" value="KAF6218966.1"/>
    <property type="molecule type" value="Genomic_DNA"/>
</dbReference>
<feature type="domain" description="Gamma tubulin complex component C-terminal" evidence="6">
    <location>
        <begin position="624"/>
        <end position="879"/>
    </location>
</feature>
<keyword evidence="10" id="KW-1185">Reference proteome</keyword>
<dbReference type="InterPro" id="IPR059169">
    <property type="entry name" value="GCP5_N_ext"/>
</dbReference>
<evidence type="ECO:0000256" key="1">
    <source>
        <dbReference type="ARBA" id="ARBA00010337"/>
    </source>
</evidence>
<keyword evidence="3 5" id="KW-0493">Microtubule</keyword>
<dbReference type="RefSeq" id="XP_037148401.1">
    <property type="nucleotide sequence ID" value="XM_037296419.1"/>
</dbReference>
<dbReference type="InterPro" id="IPR032797">
    <property type="entry name" value="Mod21_N"/>
</dbReference>
<feature type="domain" description="Gamma tubulin complex component protein N-terminal" evidence="8">
    <location>
        <begin position="232"/>
        <end position="531"/>
    </location>
</feature>
<organism evidence="9 10">
    <name type="scientific">Letharia lupina</name>
    <dbReference type="NCBI Taxonomy" id="560253"/>
    <lineage>
        <taxon>Eukaryota</taxon>
        <taxon>Fungi</taxon>
        <taxon>Dikarya</taxon>
        <taxon>Ascomycota</taxon>
        <taxon>Pezizomycotina</taxon>
        <taxon>Lecanoromycetes</taxon>
        <taxon>OSLEUM clade</taxon>
        <taxon>Lecanoromycetidae</taxon>
        <taxon>Lecanorales</taxon>
        <taxon>Lecanorineae</taxon>
        <taxon>Parmeliaceae</taxon>
        <taxon>Letharia</taxon>
    </lineage>
</organism>
<evidence type="ECO:0000256" key="4">
    <source>
        <dbReference type="ARBA" id="ARBA00023212"/>
    </source>
</evidence>
<dbReference type="PANTHER" id="PTHR19302:SF33">
    <property type="entry name" value="GAMMA-TUBULIN COMPLEX COMPONENT 5"/>
    <property type="match status" value="1"/>
</dbReference>
<feature type="domain" description="Gamma-Tubulin ring complex non-core subunit mod21 N-terminal" evidence="7">
    <location>
        <begin position="64"/>
        <end position="153"/>
    </location>
</feature>
<dbReference type="GO" id="GO:0051011">
    <property type="term" value="F:microtubule minus-end binding"/>
    <property type="evidence" value="ECO:0007669"/>
    <property type="project" value="TreeGrafter"/>
</dbReference>
<gene>
    <name evidence="9" type="ORF">HO133_005510</name>
</gene>
<keyword evidence="4 5" id="KW-0206">Cytoskeleton</keyword>
<dbReference type="Pfam" id="PF17681">
    <property type="entry name" value="GCP_N_terminal"/>
    <property type="match status" value="1"/>
</dbReference>
<comment type="subcellular location">
    <subcellularLocation>
        <location evidence="5">Cytoplasm</location>
        <location evidence="5">Cytoskeleton</location>
        <location evidence="5">Microtubule organizing center</location>
    </subcellularLocation>
</comment>
<dbReference type="GeneID" id="59333916"/>
<dbReference type="Gene3D" id="1.20.120.1900">
    <property type="entry name" value="Gamma-tubulin complex, C-terminal domain"/>
    <property type="match status" value="1"/>
</dbReference>
<dbReference type="Proteomes" id="UP000593566">
    <property type="component" value="Unassembled WGS sequence"/>
</dbReference>
<dbReference type="CDD" id="cd22572">
    <property type="entry name" value="GCP5_NTD"/>
    <property type="match status" value="1"/>
</dbReference>
<protein>
    <recommendedName>
        <fullName evidence="5">Spindle pole body component</fullName>
    </recommendedName>
</protein>
<dbReference type="GO" id="GO:0007020">
    <property type="term" value="P:microtubule nucleation"/>
    <property type="evidence" value="ECO:0007669"/>
    <property type="project" value="InterPro"/>
</dbReference>
<dbReference type="GO" id="GO:0000278">
    <property type="term" value="P:mitotic cell cycle"/>
    <property type="evidence" value="ECO:0007669"/>
    <property type="project" value="TreeGrafter"/>
</dbReference>
<accession>A0A8H6C9B1</accession>
<dbReference type="GO" id="GO:0005874">
    <property type="term" value="C:microtubule"/>
    <property type="evidence" value="ECO:0007669"/>
    <property type="project" value="UniProtKB-KW"/>
</dbReference>
<dbReference type="GO" id="GO:0051225">
    <property type="term" value="P:spindle assembly"/>
    <property type="evidence" value="ECO:0007669"/>
    <property type="project" value="TreeGrafter"/>
</dbReference>
<dbReference type="GO" id="GO:0043015">
    <property type="term" value="F:gamma-tubulin binding"/>
    <property type="evidence" value="ECO:0007669"/>
    <property type="project" value="InterPro"/>
</dbReference>
<dbReference type="GO" id="GO:0051321">
    <property type="term" value="P:meiotic cell cycle"/>
    <property type="evidence" value="ECO:0007669"/>
    <property type="project" value="TreeGrafter"/>
</dbReference>
<evidence type="ECO:0000259" key="7">
    <source>
        <dbReference type="Pfam" id="PF14609"/>
    </source>
</evidence>
<sequence>MAHNAETSFLVDRLIKALTGDPSEADVDRCKRSALRTLANSHSPRINQFEITARLEGLEEKWRILNNDVLADALDLRRAELSVTSNRWTPEILSLFLQLSDRPTDHPNLAHLASLKPELPSAPLTWADIVAEDPLDDQDGIWKNVDLTADDSDDDERIESFHSDPSVLTPESSVIGQEVGACIETLIEPISPREVQIAHIWNSQDADKFDLIREEDEDRRPKTILTELQAGREVIFLLLGLPTSIFSQGDEGQTTVSRADFLEHASHESLTSLLAGFAVIANKLLSVRQWVGKDERIPLEQTFQATLTSRLKIVDRALSAIQTKILSLGAQSFPSLLALYDETSNISRLLLQVYDVLLELDVHPKLERPFRILECLFDRTCINQGIGDAEGYEYMANLFFDCFQTYLKPLRLWMEKGQLTGRDGVIFIKEDKKKVHLNSVWQDSYHLIKDSNGVLHAPKFLHVAAKKIFNTGKSIDFLRRLGWEHHDLKQDPAKELALTYESVCLSADLGLFSPFAELFDMALDRWIANKHQASLLELRAQLDSRCGLQSSLDALEYIYFDKGAFCTNVNNRIFEKIDRGNPRWNDGFTMTELFQGAFKSIPCIDIDRLEICPSPATQQESNGARRSMSVLEGIRLSYTLPWPVANVIRTDSIELYQRVFVLLTQLQRAKYLLQRQKIAKSVQATDKKPLLQLYTLRHRLLWMTNTMLTYITNMVLSVATADMRIAMDRAQDVDSMSAVHQAYITKLEDQCFLLKKHASIRQAIISLLDLTILFSDLHASYATRQISSDWESSFTITKADQKHAIHFKQEKLAKAASDDEDTESDSDDSSPCSALHAELPDAGRLKQMLDTFRSLHGFVTVAVRAISKADSTPSWEMLASNLAMGLEK</sequence>
<dbReference type="GO" id="GO:0000930">
    <property type="term" value="C:gamma-tubulin complex"/>
    <property type="evidence" value="ECO:0007669"/>
    <property type="project" value="UniProtKB-ARBA"/>
</dbReference>
<evidence type="ECO:0000259" key="8">
    <source>
        <dbReference type="Pfam" id="PF17681"/>
    </source>
</evidence>
<dbReference type="AlphaFoldDB" id="A0A8H6C9B1"/>
<proteinExistence type="inferred from homology"/>
<dbReference type="PANTHER" id="PTHR19302">
    <property type="entry name" value="GAMMA TUBULIN COMPLEX PROTEIN"/>
    <property type="match status" value="1"/>
</dbReference>